<dbReference type="EMBL" id="CAJNXB010002266">
    <property type="protein sequence ID" value="CAF3229376.1"/>
    <property type="molecule type" value="Genomic_DNA"/>
</dbReference>
<dbReference type="Pfam" id="PF00078">
    <property type="entry name" value="RVT_1"/>
    <property type="match status" value="1"/>
</dbReference>
<organism evidence="3 6">
    <name type="scientific">Rotaria socialis</name>
    <dbReference type="NCBI Taxonomy" id="392032"/>
    <lineage>
        <taxon>Eukaryota</taxon>
        <taxon>Metazoa</taxon>
        <taxon>Spiralia</taxon>
        <taxon>Gnathifera</taxon>
        <taxon>Rotifera</taxon>
        <taxon>Eurotatoria</taxon>
        <taxon>Bdelloidea</taxon>
        <taxon>Philodinida</taxon>
        <taxon>Philodinidae</taxon>
        <taxon>Rotaria</taxon>
    </lineage>
</organism>
<evidence type="ECO:0000313" key="4">
    <source>
        <dbReference type="EMBL" id="CAF4273294.1"/>
    </source>
</evidence>
<dbReference type="EMBL" id="CAJOBP010001306">
    <property type="protein sequence ID" value="CAF4273294.1"/>
    <property type="molecule type" value="Genomic_DNA"/>
</dbReference>
<dbReference type="EMBL" id="CAJNYT010002743">
    <property type="protein sequence ID" value="CAF3490295.1"/>
    <property type="molecule type" value="Genomic_DNA"/>
</dbReference>
<dbReference type="Proteomes" id="UP000663848">
    <property type="component" value="Unassembled WGS sequence"/>
</dbReference>
<proteinExistence type="predicted"/>
<dbReference type="Proteomes" id="UP000663872">
    <property type="component" value="Unassembled WGS sequence"/>
</dbReference>
<protein>
    <recommendedName>
        <fullName evidence="1">Reverse transcriptase domain-containing protein</fullName>
    </recommendedName>
</protein>
<evidence type="ECO:0000313" key="2">
    <source>
        <dbReference type="EMBL" id="CAF3229376.1"/>
    </source>
</evidence>
<dbReference type="InterPro" id="IPR000477">
    <property type="entry name" value="RT_dom"/>
</dbReference>
<accession>A0A818GEF8</accession>
<dbReference type="EMBL" id="CAJOBR010001384">
    <property type="protein sequence ID" value="CAF4603741.1"/>
    <property type="molecule type" value="Genomic_DNA"/>
</dbReference>
<evidence type="ECO:0000259" key="1">
    <source>
        <dbReference type="PROSITE" id="PS50878"/>
    </source>
</evidence>
<evidence type="ECO:0000313" key="6">
    <source>
        <dbReference type="Proteomes" id="UP000663872"/>
    </source>
</evidence>
<evidence type="ECO:0000313" key="5">
    <source>
        <dbReference type="EMBL" id="CAF4603741.1"/>
    </source>
</evidence>
<dbReference type="Proteomes" id="UP000663825">
    <property type="component" value="Unassembled WGS sequence"/>
</dbReference>
<dbReference type="PROSITE" id="PS50878">
    <property type="entry name" value="RT_POL"/>
    <property type="match status" value="1"/>
</dbReference>
<keyword evidence="7" id="KW-1185">Reference proteome</keyword>
<name>A0A818GEF8_9BILA</name>
<evidence type="ECO:0000313" key="3">
    <source>
        <dbReference type="EMBL" id="CAF3490295.1"/>
    </source>
</evidence>
<comment type="caution">
    <text evidence="3">The sequence shown here is derived from an EMBL/GenBank/DDBJ whole genome shotgun (WGS) entry which is preliminary data.</text>
</comment>
<dbReference type="PANTHER" id="PTHR33332">
    <property type="entry name" value="REVERSE TRANSCRIPTASE DOMAIN-CONTAINING PROTEIN"/>
    <property type="match status" value="1"/>
</dbReference>
<evidence type="ECO:0000313" key="7">
    <source>
        <dbReference type="Proteomes" id="UP000663873"/>
    </source>
</evidence>
<dbReference type="OrthoDB" id="445826at2759"/>
<sequence length="200" mass="22980">MWFPALLSTLAKLEMPLPVIKWIASWLQNRTFSIHYGDTISRTIKMHVGTPQGSILAAKLFRLHIHFLPSIFFQTTAYPFADDLAILMTWSLEKKFSLNIVGLEERAKHGMCILEKYAENNLLPVNIKKTKAALVHNVIAPQLPKLEYKKQKIEVVPSFKYLGGNNKTKLGWGLYIDDKLKTIRKTYNAMKTLCLQYSQK</sequence>
<feature type="domain" description="Reverse transcriptase" evidence="1">
    <location>
        <begin position="1"/>
        <end position="166"/>
    </location>
</feature>
<dbReference type="Proteomes" id="UP000663873">
    <property type="component" value="Unassembled WGS sequence"/>
</dbReference>
<reference evidence="3" key="1">
    <citation type="submission" date="2021-02" db="EMBL/GenBank/DDBJ databases">
        <authorList>
            <person name="Nowell W R."/>
        </authorList>
    </citation>
    <scope>NUCLEOTIDE SEQUENCE</scope>
</reference>
<gene>
    <name evidence="3" type="ORF">GRG538_LOCUS16945</name>
    <name evidence="5" type="ORF">QYT958_LOCUS11732</name>
    <name evidence="2" type="ORF">TIS948_LOCUS14023</name>
    <name evidence="4" type="ORF">UJA718_LOCUS10925</name>
</gene>
<dbReference type="AlphaFoldDB" id="A0A818GEF8"/>